<dbReference type="InterPro" id="IPR001633">
    <property type="entry name" value="EAL_dom"/>
</dbReference>
<keyword evidence="1" id="KW-1133">Transmembrane helix</keyword>
<dbReference type="SMART" id="SM00267">
    <property type="entry name" value="GGDEF"/>
    <property type="match status" value="1"/>
</dbReference>
<dbReference type="InterPro" id="IPR042461">
    <property type="entry name" value="LapD_MoxY_peri_C"/>
</dbReference>
<evidence type="ECO:0000259" key="2">
    <source>
        <dbReference type="PROSITE" id="PS50883"/>
    </source>
</evidence>
<dbReference type="EMBL" id="FOBH01000007">
    <property type="protein sequence ID" value="SEL23722.1"/>
    <property type="molecule type" value="Genomic_DNA"/>
</dbReference>
<dbReference type="Proteomes" id="UP000198620">
    <property type="component" value="Unassembled WGS sequence"/>
</dbReference>
<dbReference type="PANTHER" id="PTHR33121:SF79">
    <property type="entry name" value="CYCLIC DI-GMP PHOSPHODIESTERASE PDED-RELATED"/>
    <property type="match status" value="1"/>
</dbReference>
<feature type="domain" description="GGDEF" evidence="4">
    <location>
        <begin position="281"/>
        <end position="412"/>
    </location>
</feature>
<evidence type="ECO:0000256" key="1">
    <source>
        <dbReference type="SAM" id="Phobius"/>
    </source>
</evidence>
<dbReference type="OrthoDB" id="5894408at2"/>
<dbReference type="InterPro" id="IPR003660">
    <property type="entry name" value="HAMP_dom"/>
</dbReference>
<feature type="domain" description="EAL" evidence="2">
    <location>
        <begin position="424"/>
        <end position="659"/>
    </location>
</feature>
<dbReference type="GO" id="GO:0071111">
    <property type="term" value="F:cyclic-guanylate-specific phosphodiesterase activity"/>
    <property type="evidence" value="ECO:0007669"/>
    <property type="project" value="InterPro"/>
</dbReference>
<evidence type="ECO:0000259" key="4">
    <source>
        <dbReference type="PROSITE" id="PS50887"/>
    </source>
</evidence>
<dbReference type="PROSITE" id="PS50885">
    <property type="entry name" value="HAMP"/>
    <property type="match status" value="1"/>
</dbReference>
<evidence type="ECO:0000259" key="3">
    <source>
        <dbReference type="PROSITE" id="PS50885"/>
    </source>
</evidence>
<dbReference type="STRING" id="1233.SAMN05216387_10744"/>
<gene>
    <name evidence="5" type="ORF">SAMN05216387_10744</name>
</gene>
<dbReference type="InterPro" id="IPR029787">
    <property type="entry name" value="Nucleotide_cyclase"/>
</dbReference>
<dbReference type="PROSITE" id="PS50883">
    <property type="entry name" value="EAL"/>
    <property type="match status" value="1"/>
</dbReference>
<name>A0A1H7NJK0_9PROT</name>
<keyword evidence="1" id="KW-0472">Membrane</keyword>
<evidence type="ECO:0000313" key="6">
    <source>
        <dbReference type="Proteomes" id="UP000198620"/>
    </source>
</evidence>
<dbReference type="GO" id="GO:0016020">
    <property type="term" value="C:membrane"/>
    <property type="evidence" value="ECO:0007669"/>
    <property type="project" value="InterPro"/>
</dbReference>
<dbReference type="SUPFAM" id="SSF55073">
    <property type="entry name" value="Nucleotide cyclase"/>
    <property type="match status" value="1"/>
</dbReference>
<feature type="domain" description="HAMP" evidence="3">
    <location>
        <begin position="170"/>
        <end position="221"/>
    </location>
</feature>
<sequence>MSLFRQLWLTVILITLASFLGSFTVSILSMRSYLEQQLHRKNVDSASSLATSISQLSKDPVTIGVQIAALFDSGQYERISITAPDGKVIAERVRELIDTTVPEWFSDIFPISVEAGHAQISDNRMHFGVIKVVSNDRMAQQVLWDQTGKLIIWYLVASIVSGLVGVLILRGIKRPLATMVDQAEAITERHFLTISEPRIPELRSIARATNDMVRRLHNRAIEETLQLEALNKRMNHDPVTGLANRGHFMNRLHEAVDGGDTVHSDTGGAIGEKPAEETPMDKGFLVLMRIGNLEEINEKLGRSSTNGLLRQVGAIMDSISTGMPNRVIGRLNGSDFALIIPHINDAAQLLNSFSAELIALLSQTGVDSVGFYHIGAVRYRRGDRPAEILTGADTALATAQGKGAHTWHIIDASYASTQLAAGSIGDWRHIFSDAVSEDRFKLVLYPVVDAAGALLHQEAVVRMQAVRNGGWLAANDFIPIAARLNLTGPLDLTVVRHALEYLQSSAGELAINISAETISDWNFRNKLEELLRQQPDLCSRLWIEVPEYGVFRRFEAFRDFCHTFRALGCRIGVEHFGHHSTELQKLADMGLHYLKVDASFVHGINQNKNNQKLLKALCNLSHTLGIVVIALGMQTEAECKALIKLGFDGVTGPGVKDAS</sequence>
<protein>
    <submittedName>
        <fullName evidence="5">Diguanylate cyclase/phosphodiesterase</fullName>
    </submittedName>
</protein>
<dbReference type="PROSITE" id="PS50887">
    <property type="entry name" value="GGDEF"/>
    <property type="match status" value="1"/>
</dbReference>
<dbReference type="Gene3D" id="3.30.70.270">
    <property type="match status" value="1"/>
</dbReference>
<dbReference type="Pfam" id="PF16448">
    <property type="entry name" value="LapD_MoxY_N"/>
    <property type="match status" value="1"/>
</dbReference>
<organism evidence="5 6">
    <name type="scientific">Nitrosovibrio tenuis</name>
    <dbReference type="NCBI Taxonomy" id="1233"/>
    <lineage>
        <taxon>Bacteria</taxon>
        <taxon>Pseudomonadati</taxon>
        <taxon>Pseudomonadota</taxon>
        <taxon>Betaproteobacteria</taxon>
        <taxon>Nitrosomonadales</taxon>
        <taxon>Nitrosomonadaceae</taxon>
        <taxon>Nitrosovibrio</taxon>
    </lineage>
</organism>
<dbReference type="Gene3D" id="3.20.20.450">
    <property type="entry name" value="EAL domain"/>
    <property type="match status" value="1"/>
</dbReference>
<dbReference type="CDD" id="cd06225">
    <property type="entry name" value="HAMP"/>
    <property type="match status" value="1"/>
</dbReference>
<dbReference type="InterPro" id="IPR032244">
    <property type="entry name" value="LapD_MoxY_N"/>
</dbReference>
<keyword evidence="6" id="KW-1185">Reference proteome</keyword>
<dbReference type="GO" id="GO:0007165">
    <property type="term" value="P:signal transduction"/>
    <property type="evidence" value="ECO:0007669"/>
    <property type="project" value="InterPro"/>
</dbReference>
<evidence type="ECO:0000313" key="5">
    <source>
        <dbReference type="EMBL" id="SEL23722.1"/>
    </source>
</evidence>
<feature type="transmembrane region" description="Helical" evidence="1">
    <location>
        <begin position="7"/>
        <end position="28"/>
    </location>
</feature>
<dbReference type="PANTHER" id="PTHR33121">
    <property type="entry name" value="CYCLIC DI-GMP PHOSPHODIESTERASE PDEF"/>
    <property type="match status" value="1"/>
</dbReference>
<dbReference type="SUPFAM" id="SSF141868">
    <property type="entry name" value="EAL domain-like"/>
    <property type="match status" value="1"/>
</dbReference>
<dbReference type="InterPro" id="IPR035919">
    <property type="entry name" value="EAL_sf"/>
</dbReference>
<reference evidence="5 6" key="1">
    <citation type="submission" date="2016-10" db="EMBL/GenBank/DDBJ databases">
        <authorList>
            <person name="de Groot N.N."/>
        </authorList>
    </citation>
    <scope>NUCLEOTIDE SEQUENCE [LARGE SCALE GENOMIC DNA]</scope>
    <source>
        <strain evidence="5 6">Nv1</strain>
    </source>
</reference>
<dbReference type="InterPro" id="IPR043128">
    <property type="entry name" value="Rev_trsase/Diguanyl_cyclase"/>
</dbReference>
<dbReference type="InterPro" id="IPR000160">
    <property type="entry name" value="GGDEF_dom"/>
</dbReference>
<dbReference type="Pfam" id="PF00563">
    <property type="entry name" value="EAL"/>
    <property type="match status" value="1"/>
</dbReference>
<dbReference type="Gene3D" id="6.20.270.20">
    <property type="entry name" value="LapD/MoxY periplasmic domain"/>
    <property type="match status" value="1"/>
</dbReference>
<feature type="transmembrane region" description="Helical" evidence="1">
    <location>
        <begin position="151"/>
        <end position="169"/>
    </location>
</feature>
<dbReference type="Pfam" id="PF00990">
    <property type="entry name" value="GGDEF"/>
    <property type="match status" value="1"/>
</dbReference>
<dbReference type="AlphaFoldDB" id="A0A1H7NJK0"/>
<dbReference type="RefSeq" id="WP_090828837.1">
    <property type="nucleotide sequence ID" value="NZ_FOBH01000007.1"/>
</dbReference>
<keyword evidence="1" id="KW-0812">Transmembrane</keyword>
<proteinExistence type="predicted"/>
<dbReference type="CDD" id="cd01948">
    <property type="entry name" value="EAL"/>
    <property type="match status" value="1"/>
</dbReference>
<accession>A0A1H7NJK0</accession>
<dbReference type="Gene3D" id="3.30.110.200">
    <property type="match status" value="1"/>
</dbReference>
<dbReference type="SMART" id="SM00052">
    <property type="entry name" value="EAL"/>
    <property type="match status" value="1"/>
</dbReference>
<dbReference type="InterPro" id="IPR050706">
    <property type="entry name" value="Cyclic-di-GMP_PDE-like"/>
</dbReference>